<evidence type="ECO:0000313" key="1">
    <source>
        <dbReference type="EMBL" id="CAH3045732.1"/>
    </source>
</evidence>
<dbReference type="AlphaFoldDB" id="A0AAU9W6W6"/>
<organism evidence="1 2">
    <name type="scientific">Pocillopora meandrina</name>
    <dbReference type="NCBI Taxonomy" id="46732"/>
    <lineage>
        <taxon>Eukaryota</taxon>
        <taxon>Metazoa</taxon>
        <taxon>Cnidaria</taxon>
        <taxon>Anthozoa</taxon>
        <taxon>Hexacorallia</taxon>
        <taxon>Scleractinia</taxon>
        <taxon>Astrocoeniina</taxon>
        <taxon>Pocilloporidae</taxon>
        <taxon>Pocillopora</taxon>
    </lineage>
</organism>
<evidence type="ECO:0008006" key="3">
    <source>
        <dbReference type="Google" id="ProtNLM"/>
    </source>
</evidence>
<reference evidence="1 2" key="1">
    <citation type="submission" date="2022-05" db="EMBL/GenBank/DDBJ databases">
        <authorList>
            <consortium name="Genoscope - CEA"/>
            <person name="William W."/>
        </authorList>
    </citation>
    <scope>NUCLEOTIDE SEQUENCE [LARGE SCALE GENOMIC DNA]</scope>
</reference>
<protein>
    <recommendedName>
        <fullName evidence="3">Cystatin domain-containing protein</fullName>
    </recommendedName>
</protein>
<accession>A0AAU9W6W6</accession>
<dbReference type="Proteomes" id="UP001159428">
    <property type="component" value="Unassembled WGS sequence"/>
</dbReference>
<name>A0AAU9W6W6_9CNID</name>
<comment type="caution">
    <text evidence="1">The sequence shown here is derived from an EMBL/GenBank/DDBJ whole genome shotgun (WGS) entry which is preliminary data.</text>
</comment>
<dbReference type="EMBL" id="CALNXJ010000008">
    <property type="protein sequence ID" value="CAH3045732.1"/>
    <property type="molecule type" value="Genomic_DNA"/>
</dbReference>
<proteinExistence type="predicted"/>
<evidence type="ECO:0000313" key="2">
    <source>
        <dbReference type="Proteomes" id="UP001159428"/>
    </source>
</evidence>
<keyword evidence="2" id="KW-1185">Reference proteome</keyword>
<sequence>MAMGCVAILDTNSTEGLLSKWPVNMKFLLCGLVCILTLIQVPVATAGDVCDDPRVTVTVNSGVDAKLYYNRSNHEDDQHFRGYRAYAHSSVFAFLNKTGLDGACTHPVKEICLQGKAEFKKVNQSLLMIEIFNVAVNDSGKYKVVALFSYTHNDTETEKCLQVHHLNVSGKQWIC</sequence>
<gene>
    <name evidence="1" type="ORF">PMEA_00033739</name>
</gene>